<keyword evidence="1" id="KW-0812">Transmembrane</keyword>
<reference evidence="4 5" key="1">
    <citation type="submission" date="2020-03" db="EMBL/GenBank/DDBJ databases">
        <title>Soil Listeria distribution.</title>
        <authorList>
            <person name="Liao J."/>
            <person name="Wiedmann M."/>
        </authorList>
    </citation>
    <scope>NUCLEOTIDE SEQUENCE [LARGE SCALE GENOMIC DNA]</scope>
    <source>
        <strain evidence="2 4">FSL L7-0978</strain>
        <strain evidence="3 5">FSL L7-0990</strain>
    </source>
</reference>
<name>A0A7X1CL88_9LIST</name>
<comment type="caution">
    <text evidence="2">The sequence shown here is derived from an EMBL/GenBank/DDBJ whole genome shotgun (WGS) entry which is preliminary data.</text>
</comment>
<keyword evidence="1" id="KW-1133">Transmembrane helix</keyword>
<accession>A0A7X1CL88</accession>
<dbReference type="AlphaFoldDB" id="A0A7X1CL88"/>
<evidence type="ECO:0000313" key="4">
    <source>
        <dbReference type="Proteomes" id="UP000539064"/>
    </source>
</evidence>
<organism evidence="2 4">
    <name type="scientific">Listeria booriae</name>
    <dbReference type="NCBI Taxonomy" id="1552123"/>
    <lineage>
        <taxon>Bacteria</taxon>
        <taxon>Bacillati</taxon>
        <taxon>Bacillota</taxon>
        <taxon>Bacilli</taxon>
        <taxon>Bacillales</taxon>
        <taxon>Listeriaceae</taxon>
        <taxon>Listeria</taxon>
    </lineage>
</organism>
<evidence type="ECO:0000313" key="2">
    <source>
        <dbReference type="EMBL" id="MBC1792865.1"/>
    </source>
</evidence>
<proteinExistence type="predicted"/>
<dbReference type="Proteomes" id="UP000539064">
    <property type="component" value="Unassembled WGS sequence"/>
</dbReference>
<feature type="transmembrane region" description="Helical" evidence="1">
    <location>
        <begin position="101"/>
        <end position="119"/>
    </location>
</feature>
<dbReference type="EMBL" id="JAARVG010000004">
    <property type="protein sequence ID" value="MBC1792865.1"/>
    <property type="molecule type" value="Genomic_DNA"/>
</dbReference>
<dbReference type="EMBL" id="JAARVD010000005">
    <property type="protein sequence ID" value="MBC1797434.1"/>
    <property type="molecule type" value="Genomic_DNA"/>
</dbReference>
<feature type="transmembrane region" description="Helical" evidence="1">
    <location>
        <begin position="12"/>
        <end position="31"/>
    </location>
</feature>
<feature type="transmembrane region" description="Helical" evidence="1">
    <location>
        <begin position="38"/>
        <end position="62"/>
    </location>
</feature>
<sequence length="182" mass="21189">MNSYLLKWTMFISSYLPLYILLVLINVPNIFKDQKITIMIWSFLSVVIALIIISIATLLFIVKKKTNTEVPVLTYEKTDDNIISYIMTYLIPVLSIDLSNIWNVIANLLLFLIIGIIYVRNDLVYLNPLLSLLGFYVYRSERGSYIITKVTLETIKELRNENKMIGSYKLTEGVFLYKKLKK</sequence>
<protein>
    <submittedName>
        <fullName evidence="2">Uncharacterized protein</fullName>
    </submittedName>
</protein>
<dbReference type="RefSeq" id="WP_185519241.1">
    <property type="nucleotide sequence ID" value="NZ_JAARVD010000005.1"/>
</dbReference>
<evidence type="ECO:0000256" key="1">
    <source>
        <dbReference type="SAM" id="Phobius"/>
    </source>
</evidence>
<dbReference type="Proteomes" id="UP000548082">
    <property type="component" value="Unassembled WGS sequence"/>
</dbReference>
<evidence type="ECO:0000313" key="3">
    <source>
        <dbReference type="EMBL" id="MBC1797434.1"/>
    </source>
</evidence>
<keyword evidence="1" id="KW-0472">Membrane</keyword>
<evidence type="ECO:0000313" key="5">
    <source>
        <dbReference type="Proteomes" id="UP000548082"/>
    </source>
</evidence>
<gene>
    <name evidence="2" type="ORF">HCA52_05495</name>
    <name evidence="3" type="ORF">HCA55_11910</name>
</gene>